<protein>
    <submittedName>
        <fullName evidence="2">Pilus assembly protein PilO</fullName>
    </submittedName>
</protein>
<reference evidence="2 3" key="1">
    <citation type="submission" date="2020-08" db="EMBL/GenBank/DDBJ databases">
        <title>Complete genome sequence of Klebsiella pneumoniae KP2757.</title>
        <authorList>
            <person name="Zhang X."/>
        </authorList>
    </citation>
    <scope>NUCLEOTIDE SEQUENCE [LARGE SCALE GENOMIC DNA]</scope>
    <source>
        <strain evidence="2 3">KP2757</strain>
    </source>
</reference>
<dbReference type="AlphaFoldDB" id="A0A288TN15"/>
<feature type="domain" description="DNA utilization protein HofO C-terminal" evidence="1">
    <location>
        <begin position="71"/>
        <end position="140"/>
    </location>
</feature>
<evidence type="ECO:0000313" key="2">
    <source>
        <dbReference type="EMBL" id="QNP25140.1"/>
    </source>
</evidence>
<evidence type="ECO:0000313" key="3">
    <source>
        <dbReference type="Proteomes" id="UP000516181"/>
    </source>
</evidence>
<dbReference type="RefSeq" id="WP_008807014.1">
    <property type="nucleotide sequence ID" value="NZ_AP024592.1"/>
</dbReference>
<dbReference type="InterPro" id="IPR057522">
    <property type="entry name" value="HofO_C"/>
</dbReference>
<dbReference type="Pfam" id="PF25319">
    <property type="entry name" value="HofO"/>
    <property type="match status" value="1"/>
</dbReference>
<accession>A0A288TN15</accession>
<evidence type="ECO:0000259" key="1">
    <source>
        <dbReference type="Pfam" id="PF25319"/>
    </source>
</evidence>
<gene>
    <name evidence="2" type="ORF">IAP99_01815</name>
</gene>
<sequence>MWISSRRSQAVLLTLLAMGGLGFGVTLWCAAGPPLAAVSRDPVLQTQWRRVMALRMPAGETPGGRIDKQPFSPIAIPLAGVKLIAWRPQGSGGEMELTLPWQTLPAFFSWLARCGMNPRSFSLEREAQVLRLRLQLEAEDGT</sequence>
<organism evidence="2 3">
    <name type="scientific">Klebsiella variicola</name>
    <dbReference type="NCBI Taxonomy" id="244366"/>
    <lineage>
        <taxon>Bacteria</taxon>
        <taxon>Pseudomonadati</taxon>
        <taxon>Pseudomonadota</taxon>
        <taxon>Gammaproteobacteria</taxon>
        <taxon>Enterobacterales</taxon>
        <taxon>Enterobacteriaceae</taxon>
        <taxon>Klebsiella/Raoultella group</taxon>
        <taxon>Klebsiella</taxon>
        <taxon>Klebsiella pneumoniae complex</taxon>
    </lineage>
</organism>
<proteinExistence type="predicted"/>
<name>A0A288TN15_KLEVA</name>
<dbReference type="EMBL" id="CP060807">
    <property type="protein sequence ID" value="QNP25140.1"/>
    <property type="molecule type" value="Genomic_DNA"/>
</dbReference>
<dbReference type="Proteomes" id="UP000516181">
    <property type="component" value="Chromosome"/>
</dbReference>